<evidence type="ECO:0000313" key="4">
    <source>
        <dbReference type="Proteomes" id="UP000254156"/>
    </source>
</evidence>
<dbReference type="RefSeq" id="WP_036872814.1">
    <property type="nucleotide sequence ID" value="NZ_JRFA01000004.1"/>
</dbReference>
<proteinExistence type="predicted"/>
<accession>A0A0A2E9Q6</accession>
<dbReference type="Proteomes" id="UP000030103">
    <property type="component" value="Unassembled WGS sequence"/>
</dbReference>
<evidence type="ECO:0008006" key="5">
    <source>
        <dbReference type="Google" id="ProtNLM"/>
    </source>
</evidence>
<reference evidence="1 3" key="1">
    <citation type="submission" date="2014-09" db="EMBL/GenBank/DDBJ databases">
        <title>Draft Genome Sequence of Porphyromonas macacae COT-192_OH2859.</title>
        <authorList>
            <person name="Wallis C."/>
            <person name="Deusch O."/>
            <person name="O'Flynn C."/>
            <person name="Davis I."/>
            <person name="Horsfall A."/>
            <person name="Kirkwood N."/>
            <person name="Harris S."/>
            <person name="Eisen J.A."/>
            <person name="Coil D.A."/>
            <person name="Darling A.E."/>
            <person name="Jospin G."/>
            <person name="Alexiev A."/>
        </authorList>
    </citation>
    <scope>NUCLEOTIDE SEQUENCE [LARGE SCALE GENOMIC DNA]</scope>
    <source>
        <strain evidence="3">COT-192 OH2859</strain>
        <strain evidence="1">COT-192_OH2859</strain>
    </source>
</reference>
<evidence type="ECO:0000313" key="2">
    <source>
        <dbReference type="EMBL" id="SUB89869.1"/>
    </source>
</evidence>
<keyword evidence="3" id="KW-1185">Reference proteome</keyword>
<protein>
    <recommendedName>
        <fullName evidence="5">LysM domain-containing protein</fullName>
    </recommendedName>
</protein>
<dbReference type="Proteomes" id="UP000254156">
    <property type="component" value="Unassembled WGS sequence"/>
</dbReference>
<dbReference type="EMBL" id="JRFA01000004">
    <property type="protein sequence ID" value="KGN75638.1"/>
    <property type="molecule type" value="Genomic_DNA"/>
</dbReference>
<dbReference type="AlphaFoldDB" id="A0A0A2E9Q6"/>
<sequence length="349" mass="41234">MKKKRKIAIENDLPISTLAKNFNTTVETIKGLNPNLETYTNRWSLDLEESEEMICQSQFVLLPSFSPDEFTPAARYRCNQDNIILIDGQPHFSCETKTQYVLSQNENFPYSLCINIEDYINSIHPKELKDCFDSIREIELLRTGVILSFRKEKQQWEIENIDELHNRWTCFLDKEMGRIPFFEELKNRNAEAVSDFITKGNREFSDPIEFLDVLDKNYFYHLLFISKQNDNDRNNSHIVFHSQIFPDVKCPIIVSAKKENSDKEKKTKIILTGELDRTSIDKEKLRKLYAEIYQPLIQYSFSEYNFIYTVECELDNTTGLICNAHVYTEEMVKNNYQIISQFELRRVDL</sequence>
<dbReference type="OrthoDB" id="1081532at2"/>
<evidence type="ECO:0000313" key="3">
    <source>
        <dbReference type="Proteomes" id="UP000030103"/>
    </source>
</evidence>
<organism evidence="1 3">
    <name type="scientific">Porphyromonas macacae</name>
    <dbReference type="NCBI Taxonomy" id="28115"/>
    <lineage>
        <taxon>Bacteria</taxon>
        <taxon>Pseudomonadati</taxon>
        <taxon>Bacteroidota</taxon>
        <taxon>Bacteroidia</taxon>
        <taxon>Bacteroidales</taxon>
        <taxon>Porphyromonadaceae</taxon>
        <taxon>Porphyromonas</taxon>
    </lineage>
</organism>
<gene>
    <name evidence="1" type="ORF">HQ47_01480</name>
    <name evidence="2" type="ORF">NCTC11632_02000</name>
</gene>
<dbReference type="EMBL" id="UGTF01000002">
    <property type="protein sequence ID" value="SUB89869.1"/>
    <property type="molecule type" value="Genomic_DNA"/>
</dbReference>
<evidence type="ECO:0000313" key="1">
    <source>
        <dbReference type="EMBL" id="KGN75638.1"/>
    </source>
</evidence>
<reference evidence="2 4" key="2">
    <citation type="submission" date="2018-06" db="EMBL/GenBank/DDBJ databases">
        <authorList>
            <consortium name="Pathogen Informatics"/>
            <person name="Doyle S."/>
        </authorList>
    </citation>
    <scope>NUCLEOTIDE SEQUENCE [LARGE SCALE GENOMIC DNA]</scope>
    <source>
        <strain evidence="2 4">NCTC11632</strain>
    </source>
</reference>
<name>A0A0A2E9Q6_9PORP</name>